<dbReference type="Gene3D" id="3.10.310.40">
    <property type="match status" value="1"/>
</dbReference>
<evidence type="ECO:0000256" key="12">
    <source>
        <dbReference type="ARBA" id="ARBA00048300"/>
    </source>
</evidence>
<dbReference type="GO" id="GO:0002161">
    <property type="term" value="F:aminoacyl-tRNA deacylase activity"/>
    <property type="evidence" value="ECO:0007669"/>
    <property type="project" value="TreeGrafter"/>
</dbReference>
<evidence type="ECO:0000313" key="15">
    <source>
        <dbReference type="EMBL" id="KPL81112.1"/>
    </source>
</evidence>
<comment type="similarity">
    <text evidence="1 13">Belongs to the class-II aminoacyl-tRNA synthetase family.</text>
</comment>
<dbReference type="Proteomes" id="UP000050417">
    <property type="component" value="Unassembled WGS sequence"/>
</dbReference>
<evidence type="ECO:0000256" key="2">
    <source>
        <dbReference type="ARBA" id="ARBA00022555"/>
    </source>
</evidence>
<keyword evidence="16" id="KW-1185">Reference proteome</keyword>
<dbReference type="RefSeq" id="WP_075061064.1">
    <property type="nucleotide sequence ID" value="NZ_LGCL01000002.1"/>
</dbReference>
<keyword evidence="3 13" id="KW-0436">Ligase</keyword>
<dbReference type="PANTHER" id="PTHR11777:SF9">
    <property type="entry name" value="ALANINE--TRNA LIGASE, CYTOPLASMIC"/>
    <property type="match status" value="1"/>
</dbReference>
<keyword evidence="5 13" id="KW-0547">Nucleotide-binding</keyword>
<dbReference type="GO" id="GO:0004813">
    <property type="term" value="F:alanine-tRNA ligase activity"/>
    <property type="evidence" value="ECO:0007669"/>
    <property type="project" value="UniProtKB-UniRule"/>
</dbReference>
<proteinExistence type="inferred from homology"/>
<accession>A0A0P6XX60</accession>
<dbReference type="FunFam" id="3.30.54.20:FF:000001">
    <property type="entry name" value="Alanine--tRNA ligase"/>
    <property type="match status" value="1"/>
</dbReference>
<dbReference type="FunFam" id="3.30.980.10:FF:000004">
    <property type="entry name" value="Alanine--tRNA ligase, cytoplasmic"/>
    <property type="match status" value="1"/>
</dbReference>
<dbReference type="PATRIC" id="fig|1134406.4.peg.3577"/>
<evidence type="ECO:0000256" key="7">
    <source>
        <dbReference type="ARBA" id="ARBA00022840"/>
    </source>
</evidence>
<dbReference type="InterPro" id="IPR050058">
    <property type="entry name" value="Ala-tRNA_ligase"/>
</dbReference>
<organism evidence="15 16">
    <name type="scientific">Ornatilinea apprima</name>
    <dbReference type="NCBI Taxonomy" id="1134406"/>
    <lineage>
        <taxon>Bacteria</taxon>
        <taxon>Bacillati</taxon>
        <taxon>Chloroflexota</taxon>
        <taxon>Anaerolineae</taxon>
        <taxon>Anaerolineales</taxon>
        <taxon>Anaerolineaceae</taxon>
        <taxon>Ornatilinea</taxon>
    </lineage>
</organism>
<keyword evidence="8 13" id="KW-0694">RNA-binding</keyword>
<dbReference type="InterPro" id="IPR018162">
    <property type="entry name" value="Ala-tRNA-ligase_IIc_anticod-bd"/>
</dbReference>
<dbReference type="PANTHER" id="PTHR11777">
    <property type="entry name" value="ALANYL-TRNA SYNTHETASE"/>
    <property type="match status" value="1"/>
</dbReference>
<evidence type="ECO:0000259" key="14">
    <source>
        <dbReference type="PROSITE" id="PS50860"/>
    </source>
</evidence>
<keyword evidence="4 13" id="KW-0479">Metal-binding</keyword>
<dbReference type="Gene3D" id="2.40.30.130">
    <property type="match status" value="1"/>
</dbReference>
<dbReference type="SUPFAM" id="SSF50447">
    <property type="entry name" value="Translation proteins"/>
    <property type="match status" value="1"/>
</dbReference>
<evidence type="ECO:0000256" key="3">
    <source>
        <dbReference type="ARBA" id="ARBA00022598"/>
    </source>
</evidence>
<dbReference type="SUPFAM" id="SSF101353">
    <property type="entry name" value="Putative anticodon-binding domain of alanyl-tRNA synthetase (AlaRS)"/>
    <property type="match status" value="1"/>
</dbReference>
<feature type="domain" description="Alanyl-transfer RNA synthetases family profile" evidence="14">
    <location>
        <begin position="5"/>
        <end position="743"/>
    </location>
</feature>
<comment type="catalytic activity">
    <reaction evidence="12 13">
        <text>tRNA(Ala) + L-alanine + ATP = L-alanyl-tRNA(Ala) + AMP + diphosphate</text>
        <dbReference type="Rhea" id="RHEA:12540"/>
        <dbReference type="Rhea" id="RHEA-COMP:9657"/>
        <dbReference type="Rhea" id="RHEA-COMP:9923"/>
        <dbReference type="ChEBI" id="CHEBI:30616"/>
        <dbReference type="ChEBI" id="CHEBI:33019"/>
        <dbReference type="ChEBI" id="CHEBI:57972"/>
        <dbReference type="ChEBI" id="CHEBI:78442"/>
        <dbReference type="ChEBI" id="CHEBI:78497"/>
        <dbReference type="ChEBI" id="CHEBI:456215"/>
        <dbReference type="EC" id="6.1.1.7"/>
    </reaction>
</comment>
<dbReference type="FunFam" id="3.30.930.10:FF:000011">
    <property type="entry name" value="Alanine--tRNA ligase, cytoplasmic"/>
    <property type="match status" value="1"/>
</dbReference>
<dbReference type="SMART" id="SM00863">
    <property type="entry name" value="tRNA_SAD"/>
    <property type="match status" value="1"/>
</dbReference>
<evidence type="ECO:0000256" key="9">
    <source>
        <dbReference type="ARBA" id="ARBA00022917"/>
    </source>
</evidence>
<comment type="caution">
    <text evidence="15">The sequence shown here is derived from an EMBL/GenBank/DDBJ whole genome shotgun (WGS) entry which is preliminary data.</text>
</comment>
<dbReference type="InterPro" id="IPR002318">
    <property type="entry name" value="Ala-tRNA-lgiase_IIc"/>
</dbReference>
<sequence length="911" mass="100409">MEKKLTGAEIRQSFIDYFVNQGHTFVPSSSLVPGGDATLLFTNAGMVQFKDVFLGTDHRAYSRAVNSQKCMRVAGKHNDLDDVGRDNTHHTFFEMLGNWSFGDYYKKEAITWAWDLMTNVWGIDRNLLWATCFKDEYGEIPDDSEAKEVWLSQPGMLPDHVVFSGRKDNFWEMADTGPCGPCSEIHIDLGPQHCDKKDDPNHVCRVNGDCKRYLELWNLVFIQYNRKSPTELEPLPARHVDTGMGFERIVSVLQGKQSNYETDLLSPSMDKVMELTGDSAEERAANLTPYRVIADHSRSASFLIADGVIPGNTGRNYICRMIIRRAARFGSKIGLNEPFLAQVAEKVIETYGEAYPELVKNREIILSSLTREEKRFKRTVEAGLTYLNELVGGMKSRKENVLDGKEAFELYATHGLPLELTRDILREQNLDVDESGFRAAMEEHRIASGGGKAMGALGGEDADLFREVFEELQANGKVSSDGIAYDPYHDLNMEGEVLALVKDGAVVPSAKVGESVSVILPRSIFYIESGGQVNDTGKITSLDGSSWEIEVEDVRRPAAGVVVHVGKVVKGEVTVGDMALAAVDVRRRRNIMRNHTATHLLHSALHKVLGHHARQAGSLVAPDRLRFDFTHPDAISAEQLEKIEADVNAAIQENHTLRIVWKSLDEALQEGAMALFGEKYGERVRTISIGDTSTFSYELCGGTHVEKTGDIGMFLITAESSAAAGIRRIEAVTGEGAYELVHKRLKALKYTATLLEASIDEVPEKAQVVLKQYELSQKEVGKYRQQQIAAQFKQYLDAPQTVKGVSVVAAILEDADADTLRQMTDRFRDHYSSGVVLLGSVIKDKPMLIAAVTDDLVKRGLSAGNLVKSAAEIVGGSGGGRPVLAQAGGKDASKLPQAIQSVVAYIENALK</sequence>
<dbReference type="CDD" id="cd00673">
    <property type="entry name" value="AlaRS_core"/>
    <property type="match status" value="1"/>
</dbReference>
<keyword evidence="6 13" id="KW-0862">Zinc</keyword>
<dbReference type="EC" id="6.1.1.7" evidence="13"/>
<dbReference type="SUPFAM" id="SSF55681">
    <property type="entry name" value="Class II aaRS and biotin synthetases"/>
    <property type="match status" value="1"/>
</dbReference>
<evidence type="ECO:0000256" key="5">
    <source>
        <dbReference type="ARBA" id="ARBA00022741"/>
    </source>
</evidence>
<evidence type="ECO:0000256" key="4">
    <source>
        <dbReference type="ARBA" id="ARBA00022723"/>
    </source>
</evidence>
<dbReference type="Gene3D" id="3.30.980.10">
    <property type="entry name" value="Threonyl-trna Synthetase, Chain A, domain 2"/>
    <property type="match status" value="1"/>
</dbReference>
<feature type="binding site" evidence="13">
    <location>
        <position position="700"/>
    </location>
    <ligand>
        <name>Zn(2+)</name>
        <dbReference type="ChEBI" id="CHEBI:29105"/>
    </ligand>
</feature>
<evidence type="ECO:0000256" key="13">
    <source>
        <dbReference type="HAMAP-Rule" id="MF_00036"/>
    </source>
</evidence>
<dbReference type="GO" id="GO:0008270">
    <property type="term" value="F:zinc ion binding"/>
    <property type="evidence" value="ECO:0007669"/>
    <property type="project" value="UniProtKB-UniRule"/>
</dbReference>
<comment type="domain">
    <text evidence="13">Consists of three domains; the N-terminal catalytic domain, the editing domain and the C-terminal C-Ala domain. The editing domain removes incorrectly charged amino acids, while the C-Ala domain, along with tRNA(Ala), serves as a bridge to cooperatively bring together the editing and aminoacylation centers thus stimulating deacylation of misacylated tRNAs.</text>
</comment>
<feature type="binding site" evidence="13">
    <location>
        <position position="595"/>
    </location>
    <ligand>
        <name>Zn(2+)</name>
        <dbReference type="ChEBI" id="CHEBI:29105"/>
    </ligand>
</feature>
<keyword evidence="9 13" id="KW-0648">Protein biosynthesis</keyword>
<keyword evidence="13" id="KW-0963">Cytoplasm</keyword>
<keyword evidence="2 13" id="KW-0820">tRNA-binding</keyword>
<reference evidence="15 16" key="1">
    <citation type="submission" date="2015-07" db="EMBL/GenBank/DDBJ databases">
        <title>Genome sequence of Ornatilinea apprima DSM 23815.</title>
        <authorList>
            <person name="Hemp J."/>
            <person name="Ward L.M."/>
            <person name="Pace L.A."/>
            <person name="Fischer W.W."/>
        </authorList>
    </citation>
    <scope>NUCLEOTIDE SEQUENCE [LARGE SCALE GENOMIC DNA]</scope>
    <source>
        <strain evidence="15 16">P3M-1</strain>
    </source>
</reference>
<comment type="function">
    <text evidence="11 13">Catalyzes the attachment of alanine to tRNA(Ala) in a two-step reaction: alanine is first activated by ATP to form Ala-AMP and then transferred to the acceptor end of tRNA(Ala). Also edits incorrectly charged Ser-tRNA(Ala) and Gly-tRNA(Ala) via its editing domain.</text>
</comment>
<dbReference type="STRING" id="1134406.ADN00_00895"/>
<evidence type="ECO:0000256" key="11">
    <source>
        <dbReference type="ARBA" id="ARBA00024779"/>
    </source>
</evidence>
<dbReference type="InterPro" id="IPR045864">
    <property type="entry name" value="aa-tRNA-synth_II/BPL/LPL"/>
</dbReference>
<dbReference type="InterPro" id="IPR018164">
    <property type="entry name" value="Ala-tRNA-synth_IIc_N"/>
</dbReference>
<feature type="binding site" evidence="13">
    <location>
        <position position="704"/>
    </location>
    <ligand>
        <name>Zn(2+)</name>
        <dbReference type="ChEBI" id="CHEBI:29105"/>
    </ligand>
</feature>
<dbReference type="Pfam" id="PF01411">
    <property type="entry name" value="tRNA-synt_2c"/>
    <property type="match status" value="1"/>
</dbReference>
<dbReference type="Pfam" id="PF02272">
    <property type="entry name" value="DHHA1"/>
    <property type="match status" value="1"/>
</dbReference>
<keyword evidence="10 13" id="KW-0030">Aminoacyl-tRNA synthetase</keyword>
<dbReference type="InterPro" id="IPR003156">
    <property type="entry name" value="DHHA1_dom"/>
</dbReference>
<dbReference type="AlphaFoldDB" id="A0A0P6XX60"/>
<protein>
    <recommendedName>
        <fullName evidence="13">Alanine--tRNA ligase</fullName>
        <ecNumber evidence="13">6.1.1.7</ecNumber>
    </recommendedName>
    <alternativeName>
        <fullName evidence="13">Alanyl-tRNA synthetase</fullName>
        <shortName evidence="13">AlaRS</shortName>
    </alternativeName>
</protein>
<dbReference type="GO" id="GO:0005829">
    <property type="term" value="C:cytosol"/>
    <property type="evidence" value="ECO:0007669"/>
    <property type="project" value="TreeGrafter"/>
</dbReference>
<dbReference type="Gene3D" id="3.30.930.10">
    <property type="entry name" value="Bira Bifunctional Protein, Domain 2"/>
    <property type="match status" value="1"/>
</dbReference>
<dbReference type="HAMAP" id="MF_00036_B">
    <property type="entry name" value="Ala_tRNA_synth_B"/>
    <property type="match status" value="1"/>
</dbReference>
<dbReference type="SUPFAM" id="SSF55186">
    <property type="entry name" value="ThrRS/AlaRS common domain"/>
    <property type="match status" value="1"/>
</dbReference>
<dbReference type="EMBL" id="LGCL01000002">
    <property type="protein sequence ID" value="KPL81112.1"/>
    <property type="molecule type" value="Genomic_DNA"/>
</dbReference>
<dbReference type="InterPro" id="IPR018163">
    <property type="entry name" value="Thr/Ala-tRNA-synth_IIc_edit"/>
</dbReference>
<evidence type="ECO:0000313" key="16">
    <source>
        <dbReference type="Proteomes" id="UP000050417"/>
    </source>
</evidence>
<evidence type="ECO:0000256" key="8">
    <source>
        <dbReference type="ARBA" id="ARBA00022884"/>
    </source>
</evidence>
<dbReference type="GO" id="GO:0005524">
    <property type="term" value="F:ATP binding"/>
    <property type="evidence" value="ECO:0007669"/>
    <property type="project" value="UniProtKB-UniRule"/>
</dbReference>
<dbReference type="PRINTS" id="PR00980">
    <property type="entry name" value="TRNASYNTHALA"/>
</dbReference>
<evidence type="ECO:0000256" key="10">
    <source>
        <dbReference type="ARBA" id="ARBA00023146"/>
    </source>
</evidence>
<dbReference type="NCBIfam" id="TIGR00344">
    <property type="entry name" value="alaS"/>
    <property type="match status" value="1"/>
</dbReference>
<comment type="subcellular location">
    <subcellularLocation>
        <location evidence="13">Cytoplasm</location>
    </subcellularLocation>
</comment>
<evidence type="ECO:0000256" key="1">
    <source>
        <dbReference type="ARBA" id="ARBA00008226"/>
    </source>
</evidence>
<dbReference type="FunFam" id="3.10.310.40:FF:000001">
    <property type="entry name" value="Alanine--tRNA ligase"/>
    <property type="match status" value="1"/>
</dbReference>
<dbReference type="InterPro" id="IPR023033">
    <property type="entry name" value="Ala_tRNA_ligase_euk/bac"/>
</dbReference>
<dbReference type="OrthoDB" id="9803884at2"/>
<comment type="cofactor">
    <cofactor evidence="13">
        <name>Zn(2+)</name>
        <dbReference type="ChEBI" id="CHEBI:29105"/>
    </cofactor>
    <text evidence="13">Binds 1 zinc ion per subunit.</text>
</comment>
<dbReference type="Gene3D" id="3.30.54.20">
    <property type="match status" value="1"/>
</dbReference>
<feature type="binding site" evidence="13">
    <location>
        <position position="599"/>
    </location>
    <ligand>
        <name>Zn(2+)</name>
        <dbReference type="ChEBI" id="CHEBI:29105"/>
    </ligand>
</feature>
<keyword evidence="7 13" id="KW-0067">ATP-binding</keyword>
<dbReference type="InterPro" id="IPR009000">
    <property type="entry name" value="Transl_B-barrel_sf"/>
</dbReference>
<evidence type="ECO:0000256" key="6">
    <source>
        <dbReference type="ARBA" id="ARBA00022833"/>
    </source>
</evidence>
<dbReference type="PROSITE" id="PS50860">
    <property type="entry name" value="AA_TRNA_LIGASE_II_ALA"/>
    <property type="match status" value="1"/>
</dbReference>
<gene>
    <name evidence="13" type="primary">alaS</name>
    <name evidence="15" type="ORF">ADN00_00895</name>
</gene>
<dbReference type="InterPro" id="IPR018165">
    <property type="entry name" value="Ala-tRNA-synth_IIc_core"/>
</dbReference>
<name>A0A0P6XX60_9CHLR</name>
<dbReference type="GO" id="GO:0006419">
    <property type="term" value="P:alanyl-tRNA aminoacylation"/>
    <property type="evidence" value="ECO:0007669"/>
    <property type="project" value="UniProtKB-UniRule"/>
</dbReference>
<dbReference type="GO" id="GO:0000049">
    <property type="term" value="F:tRNA binding"/>
    <property type="evidence" value="ECO:0007669"/>
    <property type="project" value="UniProtKB-KW"/>
</dbReference>
<dbReference type="InterPro" id="IPR012947">
    <property type="entry name" value="tRNA_SAD"/>
</dbReference>
<dbReference type="Pfam" id="PF07973">
    <property type="entry name" value="tRNA_SAD"/>
    <property type="match status" value="1"/>
</dbReference>